<evidence type="ECO:0000259" key="11">
    <source>
        <dbReference type="PROSITE" id="PS50016"/>
    </source>
</evidence>
<dbReference type="CDD" id="cd15538">
    <property type="entry name" value="PHD_PRKCBP1"/>
    <property type="match status" value="1"/>
</dbReference>
<evidence type="ECO:0000259" key="10">
    <source>
        <dbReference type="PROSITE" id="PS50014"/>
    </source>
</evidence>
<dbReference type="InterPro" id="IPR001487">
    <property type="entry name" value="Bromodomain"/>
</dbReference>
<dbReference type="Gene3D" id="1.20.920.10">
    <property type="entry name" value="Bromodomain-like"/>
    <property type="match status" value="1"/>
</dbReference>
<evidence type="ECO:0000256" key="3">
    <source>
        <dbReference type="ARBA" id="ARBA00022833"/>
    </source>
</evidence>
<dbReference type="Pfam" id="PF23011">
    <property type="entry name" value="PHD-1st_NSD"/>
    <property type="match status" value="1"/>
</dbReference>
<name>A0A813WQN2_9BILA</name>
<feature type="region of interest" description="Disordered" evidence="9">
    <location>
        <begin position="926"/>
        <end position="1017"/>
    </location>
</feature>
<feature type="domain" description="Bromo" evidence="10">
    <location>
        <begin position="114"/>
        <end position="184"/>
    </location>
</feature>
<dbReference type="SUPFAM" id="SSF57903">
    <property type="entry name" value="FYVE/PHD zinc finger"/>
    <property type="match status" value="1"/>
</dbReference>
<dbReference type="Pfam" id="PF00439">
    <property type="entry name" value="Bromodomain"/>
    <property type="match status" value="1"/>
</dbReference>
<dbReference type="InterPro" id="IPR019786">
    <property type="entry name" value="Zinc_finger_PHD-type_CS"/>
</dbReference>
<dbReference type="InterPro" id="IPR000313">
    <property type="entry name" value="PWWP_dom"/>
</dbReference>
<evidence type="ECO:0000256" key="7">
    <source>
        <dbReference type="PROSITE-ProRule" id="PRU00146"/>
    </source>
</evidence>
<reference evidence="13" key="1">
    <citation type="submission" date="2021-02" db="EMBL/GenBank/DDBJ databases">
        <authorList>
            <person name="Nowell W R."/>
        </authorList>
    </citation>
    <scope>NUCLEOTIDE SEQUENCE</scope>
</reference>
<dbReference type="PROSITE" id="PS01359">
    <property type="entry name" value="ZF_PHD_1"/>
    <property type="match status" value="1"/>
</dbReference>
<dbReference type="Proteomes" id="UP000681722">
    <property type="component" value="Unassembled WGS sequence"/>
</dbReference>
<dbReference type="PROSITE" id="PS50812">
    <property type="entry name" value="PWWP"/>
    <property type="match status" value="1"/>
</dbReference>
<evidence type="ECO:0000313" key="13">
    <source>
        <dbReference type="EMBL" id="CAF0859239.1"/>
    </source>
</evidence>
<feature type="domain" description="PWWP" evidence="12">
    <location>
        <begin position="227"/>
        <end position="286"/>
    </location>
</feature>
<dbReference type="InterPro" id="IPR011011">
    <property type="entry name" value="Znf_FYVE_PHD"/>
</dbReference>
<feature type="compositionally biased region" description="Basic and acidic residues" evidence="9">
    <location>
        <begin position="426"/>
        <end position="443"/>
    </location>
</feature>
<feature type="compositionally biased region" description="Polar residues" evidence="9">
    <location>
        <begin position="416"/>
        <end position="425"/>
    </location>
</feature>
<keyword evidence="1" id="KW-0479">Metal-binding</keyword>
<evidence type="ECO:0000256" key="8">
    <source>
        <dbReference type="SAM" id="Coils"/>
    </source>
</evidence>
<dbReference type="InterPro" id="IPR019787">
    <property type="entry name" value="Znf_PHD-finger"/>
</dbReference>
<evidence type="ECO:0000256" key="2">
    <source>
        <dbReference type="ARBA" id="ARBA00022771"/>
    </source>
</evidence>
<dbReference type="EMBL" id="CAJOBC010001002">
    <property type="protein sequence ID" value="CAF3646871.1"/>
    <property type="molecule type" value="Genomic_DNA"/>
</dbReference>
<dbReference type="SMART" id="SM00249">
    <property type="entry name" value="PHD"/>
    <property type="match status" value="1"/>
</dbReference>
<dbReference type="Gene3D" id="2.30.30.140">
    <property type="match status" value="1"/>
</dbReference>
<accession>A0A813WQN2</accession>
<gene>
    <name evidence="13" type="ORF">GPM918_LOCUS6496</name>
    <name evidence="14" type="ORF">SRO942_LOCUS6496</name>
</gene>
<evidence type="ECO:0000259" key="12">
    <source>
        <dbReference type="PROSITE" id="PS50812"/>
    </source>
</evidence>
<feature type="coiled-coil region" evidence="8">
    <location>
        <begin position="1064"/>
        <end position="1091"/>
    </location>
</feature>
<dbReference type="EMBL" id="CAJNOQ010001002">
    <property type="protein sequence ID" value="CAF0859239.1"/>
    <property type="molecule type" value="Genomic_DNA"/>
</dbReference>
<evidence type="ECO:0000313" key="14">
    <source>
        <dbReference type="EMBL" id="CAF3646871.1"/>
    </source>
</evidence>
<dbReference type="PANTHER" id="PTHR46453:SF5">
    <property type="entry name" value="PROTEIN KINASE C-BINDING PROTEIN 1 ISOFORM X1"/>
    <property type="match status" value="1"/>
</dbReference>
<dbReference type="InterPro" id="IPR018359">
    <property type="entry name" value="Bromodomain_CS"/>
</dbReference>
<feature type="region of interest" description="Disordered" evidence="9">
    <location>
        <begin position="339"/>
        <end position="487"/>
    </location>
</feature>
<dbReference type="InterPro" id="IPR044075">
    <property type="entry name" value="PRKCBP1_PHD"/>
</dbReference>
<evidence type="ECO:0000256" key="5">
    <source>
        <dbReference type="ARBA" id="ARBA00023117"/>
    </source>
</evidence>
<keyword evidence="4" id="KW-0007">Acetylation</keyword>
<organism evidence="13 15">
    <name type="scientific">Didymodactylos carnosus</name>
    <dbReference type="NCBI Taxonomy" id="1234261"/>
    <lineage>
        <taxon>Eukaryota</taxon>
        <taxon>Metazoa</taxon>
        <taxon>Spiralia</taxon>
        <taxon>Gnathifera</taxon>
        <taxon>Rotifera</taxon>
        <taxon>Eurotatoria</taxon>
        <taxon>Bdelloidea</taxon>
        <taxon>Philodinida</taxon>
        <taxon>Philodinidae</taxon>
        <taxon>Didymodactylos</taxon>
    </lineage>
</organism>
<dbReference type="GO" id="GO:0003714">
    <property type="term" value="F:transcription corepressor activity"/>
    <property type="evidence" value="ECO:0007669"/>
    <property type="project" value="TreeGrafter"/>
</dbReference>
<dbReference type="PROSITE" id="PS00633">
    <property type="entry name" value="BROMODOMAIN_1"/>
    <property type="match status" value="1"/>
</dbReference>
<dbReference type="InterPro" id="IPR036427">
    <property type="entry name" value="Bromodomain-like_sf"/>
</dbReference>
<dbReference type="InterPro" id="IPR059153">
    <property type="entry name" value="NSD_PHD-1st"/>
</dbReference>
<dbReference type="InterPro" id="IPR001965">
    <property type="entry name" value="Znf_PHD"/>
</dbReference>
<dbReference type="GO" id="GO:0005737">
    <property type="term" value="C:cytoplasm"/>
    <property type="evidence" value="ECO:0007669"/>
    <property type="project" value="TreeGrafter"/>
</dbReference>
<sequence>MNQTNETTTMDYTPPVKLKKITNEKDDHNDIYCFECHTEGDVICCEMCPRVYHLRCLGLIELPPGDWMCPECETILSSSTENNRPETLKRHSMQEFHTMLTFALRRMKSHPQVIEIIQAEPFMYPVDTLQMPEYLDYIVHPMDLKTMEKNIEIKKYASTEAFIADVKWIYHNCVVFNGGNSKFTSVARSLVKIAKHEMNEISICPECYLRSVLSTTKNWFCEPCHVPHPLVWSKMKGFPFWPAKVLRIVNDEVDVRFFGQHDRQEYPGPSKRYGSHFENSMQEVQQHIERLTKLFGGFTYAPLGTPLNKKKQFKFVPIIDDSVPASYVFDTVRSTSKPLKHRLTQQRDNPLELNSSSNNLINNKRRHERSHSSSQQEAPKRARLTSKCLGKKMNKKDNTILRSSRTNIIKIENNDNEQSYTNGHSSIHDEHDTDDDNCQRQEEANNSTIIQREKRKILKQKSTNNDIDSPELNTTNNSTKTSVELGDSSSNNVFDLFEEYDEDGIPQQTSVSDSPLEKVSKEGTSISIPMKSNISNSRMKTKMNGSITSTAANAKQFANQHSLLVPSATSSISPDTKMHIHALLSKYIDRSVCVDPIEMNVRHTIDALLSAVDSLVSSSLSNGIGSSMKMSLLSSTFEHTTKLLDIPSPSSTTLEQDAAASISKELQSTNTNFISSTCDNERLAAVVVLSDCLLPNHSSEEQQLEQKKVEPLKLNHTTPNIIPQRMTLKHSRKSRQQQRITTPSVHNVNNSMLMHNQVQKTVILNDYSQEQLPKQVLLSPNTDSIEHPSLLSQISTTKQQPVTVVQDTYTDSSHLRVRPLNGTSASFESIDTQNVKSEPIDTIYERISPLAMAQSPPSPTTSPTITKSVSQLNFETRSNREHHLLPFGANQINSTISSKTIHPLTNTMHSRNTVRPTINGSLTAATRVSDTTPSSFQQRYTQQQPAIRTTPTNVRTPASSSQRMDSKTSSPSLQFSDYQSGSTIHNPQQQQSRRSSTVNYTATSTSPSISLSPSNRHFVRIPPLNNCPIRATTDSRTSDEIQTIINNFSDKFQHMMTEFSAQIDAALETNRRRYEKELDETRRAYRTSINELRSITTQQVNEMRTSLELQYWNRMSDMRNRYEHTLQQMKTSSKSSNIPNLYENELSAIENELVKVRTDVNIRANTLLQLIKNERDALLTKIDNCLKCLSSSFKHGDIQQKYESIRQRLSQVFGTTNTSHNNEDIILEMNDLLKQIAEREEQMQTNPIKYPSLTACSSLQLSKIFGELRFISKTLTESSTYENTHVLTNGSYNREYNENGENEQREQRFVERPEIKSRLLSASCSLSSSTTAITKTTTKTPLETMQCMWSVDFRTVPHFLCIVSKKNDLLFSCDRHGIVGLYQFHDHQFNVQPRPLRTFQLETYVKQLIVEAFTVYTPFIIVAAHKTDQTDTCTIYVFDHRGVPVHEGIHQKFPIRHLLADIELNCLWGIDRHQHCVYHSVLIDQSQKIELSLSSRQTFLSFFGKEFEPIKICQNKTSIGILDKKNQSLHIYDKRTKQKIDEIQNQFRSKGTYRLWNMLLCEDNCVVLKLDEEIEPHSNPTSINHIILQLDEHGCPTKQIEQINVYGITLTPDNGIILGCKKRNDIGSIEFYK</sequence>
<feature type="compositionally biased region" description="Low complexity" evidence="9">
    <location>
        <begin position="351"/>
        <end position="362"/>
    </location>
</feature>
<keyword evidence="3" id="KW-0862">Zinc</keyword>
<dbReference type="CDD" id="cd20160">
    <property type="entry name" value="PWWP_PRKCBP1"/>
    <property type="match status" value="1"/>
</dbReference>
<comment type="caution">
    <text evidence="13">The sequence shown here is derived from an EMBL/GenBank/DDBJ whole genome shotgun (WGS) entry which is preliminary data.</text>
</comment>
<dbReference type="PANTHER" id="PTHR46453">
    <property type="entry name" value="PROTEIN KINASE C-BINDING PROTEIN 1"/>
    <property type="match status" value="1"/>
</dbReference>
<dbReference type="SMART" id="SM00297">
    <property type="entry name" value="BROMO"/>
    <property type="match status" value="1"/>
</dbReference>
<keyword evidence="2 7" id="KW-0863">Zinc-finger</keyword>
<dbReference type="PROSITE" id="PS50014">
    <property type="entry name" value="BROMODOMAIN_2"/>
    <property type="match status" value="1"/>
</dbReference>
<feature type="compositionally biased region" description="Low complexity" evidence="9">
    <location>
        <begin position="1003"/>
        <end position="1014"/>
    </location>
</feature>
<keyword evidence="8" id="KW-0175">Coiled coil</keyword>
<proteinExistence type="predicted"/>
<evidence type="ECO:0000256" key="4">
    <source>
        <dbReference type="ARBA" id="ARBA00022990"/>
    </source>
</evidence>
<dbReference type="Proteomes" id="UP000663829">
    <property type="component" value="Unassembled WGS sequence"/>
</dbReference>
<feature type="domain" description="PHD-type" evidence="11">
    <location>
        <begin position="30"/>
        <end position="75"/>
    </location>
</feature>
<keyword evidence="5 6" id="KW-0103">Bromodomain</keyword>
<feature type="compositionally biased region" description="Polar residues" evidence="9">
    <location>
        <begin position="460"/>
        <end position="487"/>
    </location>
</feature>
<evidence type="ECO:0000256" key="6">
    <source>
        <dbReference type="PROSITE-ProRule" id="PRU00035"/>
    </source>
</evidence>
<dbReference type="PROSITE" id="PS50016">
    <property type="entry name" value="ZF_PHD_2"/>
    <property type="match status" value="1"/>
</dbReference>
<evidence type="ECO:0000313" key="15">
    <source>
        <dbReference type="Proteomes" id="UP000663829"/>
    </source>
</evidence>
<dbReference type="SUPFAM" id="SSF47370">
    <property type="entry name" value="Bromodomain"/>
    <property type="match status" value="1"/>
</dbReference>
<dbReference type="OrthoDB" id="6272564at2759"/>
<feature type="compositionally biased region" description="Polar residues" evidence="9">
    <location>
        <begin position="926"/>
        <end position="1002"/>
    </location>
</feature>
<dbReference type="InterPro" id="IPR013083">
    <property type="entry name" value="Znf_RING/FYVE/PHD"/>
</dbReference>
<dbReference type="GO" id="GO:0005634">
    <property type="term" value="C:nucleus"/>
    <property type="evidence" value="ECO:0007669"/>
    <property type="project" value="TreeGrafter"/>
</dbReference>
<feature type="compositionally biased region" description="Basic residues" evidence="9">
    <location>
        <begin position="381"/>
        <end position="394"/>
    </location>
</feature>
<evidence type="ECO:0000256" key="9">
    <source>
        <dbReference type="SAM" id="MobiDB-lite"/>
    </source>
</evidence>
<protein>
    <submittedName>
        <fullName evidence="13">Uncharacterized protein</fullName>
    </submittedName>
</protein>
<dbReference type="SUPFAM" id="SSF63748">
    <property type="entry name" value="Tudor/PWWP/MBT"/>
    <property type="match status" value="1"/>
</dbReference>
<evidence type="ECO:0000256" key="1">
    <source>
        <dbReference type="ARBA" id="ARBA00022723"/>
    </source>
</evidence>
<dbReference type="Gene3D" id="3.30.40.10">
    <property type="entry name" value="Zinc/RING finger domain, C3HC4 (zinc finger)"/>
    <property type="match status" value="1"/>
</dbReference>
<keyword evidence="15" id="KW-1185">Reference proteome</keyword>
<dbReference type="PRINTS" id="PR00503">
    <property type="entry name" value="BROMODOMAIN"/>
</dbReference>
<dbReference type="GO" id="GO:0008270">
    <property type="term" value="F:zinc ion binding"/>
    <property type="evidence" value="ECO:0007669"/>
    <property type="project" value="UniProtKB-KW"/>
</dbReference>